<feature type="transmembrane region" description="Helical" evidence="1">
    <location>
        <begin position="83"/>
        <end position="107"/>
    </location>
</feature>
<keyword evidence="4" id="KW-1185">Reference proteome</keyword>
<evidence type="ECO:0000256" key="1">
    <source>
        <dbReference type="SAM" id="Phobius"/>
    </source>
</evidence>
<dbReference type="InterPro" id="IPR037185">
    <property type="entry name" value="EmrE-like"/>
</dbReference>
<feature type="transmembrane region" description="Helical" evidence="1">
    <location>
        <begin position="206"/>
        <end position="223"/>
    </location>
</feature>
<protein>
    <submittedName>
        <fullName evidence="3">DMT family transporter</fullName>
    </submittedName>
</protein>
<feature type="transmembrane region" description="Helical" evidence="1">
    <location>
        <begin position="5"/>
        <end position="21"/>
    </location>
</feature>
<evidence type="ECO:0000259" key="2">
    <source>
        <dbReference type="Pfam" id="PF00892"/>
    </source>
</evidence>
<dbReference type="GO" id="GO:0016020">
    <property type="term" value="C:membrane"/>
    <property type="evidence" value="ECO:0007669"/>
    <property type="project" value="InterPro"/>
</dbReference>
<feature type="transmembrane region" description="Helical" evidence="1">
    <location>
        <begin position="114"/>
        <end position="137"/>
    </location>
</feature>
<feature type="transmembrane region" description="Helical" evidence="1">
    <location>
        <begin position="235"/>
        <end position="254"/>
    </location>
</feature>
<dbReference type="AlphaFoldDB" id="A0A556MWX7"/>
<organism evidence="3 4">
    <name type="scientific">Mucilaginibacter corticis</name>
    <dbReference type="NCBI Taxonomy" id="2597670"/>
    <lineage>
        <taxon>Bacteria</taxon>
        <taxon>Pseudomonadati</taxon>
        <taxon>Bacteroidota</taxon>
        <taxon>Sphingobacteriia</taxon>
        <taxon>Sphingobacteriales</taxon>
        <taxon>Sphingobacteriaceae</taxon>
        <taxon>Mucilaginibacter</taxon>
    </lineage>
</organism>
<evidence type="ECO:0000313" key="4">
    <source>
        <dbReference type="Proteomes" id="UP000318733"/>
    </source>
</evidence>
<dbReference type="PANTHER" id="PTHR22911:SF76">
    <property type="entry name" value="EAMA DOMAIN-CONTAINING PROTEIN"/>
    <property type="match status" value="1"/>
</dbReference>
<dbReference type="Proteomes" id="UP000318733">
    <property type="component" value="Unassembled WGS sequence"/>
</dbReference>
<accession>A0A556MWX7</accession>
<feature type="transmembrane region" description="Helical" evidence="1">
    <location>
        <begin position="260"/>
        <end position="278"/>
    </location>
</feature>
<keyword evidence="1" id="KW-1133">Transmembrane helix</keyword>
<dbReference type="EMBL" id="VLPK01000001">
    <property type="protein sequence ID" value="TSJ44318.1"/>
    <property type="molecule type" value="Genomic_DNA"/>
</dbReference>
<dbReference type="Pfam" id="PF00892">
    <property type="entry name" value="EamA"/>
    <property type="match status" value="2"/>
</dbReference>
<feature type="transmembrane region" description="Helical" evidence="1">
    <location>
        <begin position="27"/>
        <end position="48"/>
    </location>
</feature>
<dbReference type="InterPro" id="IPR000620">
    <property type="entry name" value="EamA_dom"/>
</dbReference>
<feature type="transmembrane region" description="Helical" evidence="1">
    <location>
        <begin position="60"/>
        <end position="77"/>
    </location>
</feature>
<dbReference type="RefSeq" id="WP_144247880.1">
    <property type="nucleotide sequence ID" value="NZ_VLPK01000001.1"/>
</dbReference>
<dbReference type="PANTHER" id="PTHR22911">
    <property type="entry name" value="ACYL-MALONYL CONDENSING ENZYME-RELATED"/>
    <property type="match status" value="1"/>
</dbReference>
<feature type="domain" description="EamA" evidence="2">
    <location>
        <begin position="6"/>
        <end position="131"/>
    </location>
</feature>
<gene>
    <name evidence="3" type="ORF">FO440_09110</name>
</gene>
<reference evidence="3 4" key="1">
    <citation type="submission" date="2019-07" db="EMBL/GenBank/DDBJ databases">
        <authorList>
            <person name="Huq M.A."/>
        </authorList>
    </citation>
    <scope>NUCLEOTIDE SEQUENCE [LARGE SCALE GENOMIC DNA]</scope>
    <source>
        <strain evidence="3 4">MAH-19</strain>
    </source>
</reference>
<feature type="transmembrane region" description="Helical" evidence="1">
    <location>
        <begin position="143"/>
        <end position="162"/>
    </location>
</feature>
<name>A0A556MWX7_9SPHI</name>
<dbReference type="SUPFAM" id="SSF103481">
    <property type="entry name" value="Multidrug resistance efflux transporter EmrE"/>
    <property type="match status" value="2"/>
</dbReference>
<keyword evidence="1" id="KW-0812">Transmembrane</keyword>
<evidence type="ECO:0000313" key="3">
    <source>
        <dbReference type="EMBL" id="TSJ44318.1"/>
    </source>
</evidence>
<keyword evidence="1" id="KW-0472">Membrane</keyword>
<comment type="caution">
    <text evidence="3">The sequence shown here is derived from an EMBL/GenBank/DDBJ whole genome shotgun (WGS) entry which is preliminary data.</text>
</comment>
<feature type="domain" description="EamA" evidence="2">
    <location>
        <begin position="143"/>
        <end position="277"/>
    </location>
</feature>
<sequence>MNPKLSLVIGIICISFSPIFVKLADAPPIICAFYRIFFAWILLLPYCLYKKNLAMARKDILLALIGGMVFASDIATWNLSLKLISATVSTLLANLAPVWVGLLSYLLFKKKSGWLFWTGTCIAITGMVVLVGVSNFIHLKLSLGMIYAVAASLLYSIYILITKDILKRIATVPFMFYNMLAAGVFLLIICNLLGKDLFHYDLNTWGSLISMGIICQLTGWITINYAISFLESTKVAIALLSQTVIAGLLAVFMLGERLDLMEIMGSVIVLVGIAITFLKPKQVKAVSVK</sequence>
<feature type="transmembrane region" description="Helical" evidence="1">
    <location>
        <begin position="174"/>
        <end position="194"/>
    </location>
</feature>
<proteinExistence type="predicted"/>
<dbReference type="OrthoDB" id="1523209at2"/>